<name>A0A1X7U6Q9_AMPQE</name>
<dbReference type="AlphaFoldDB" id="A0A1X7U6Q9"/>
<reference evidence="1" key="1">
    <citation type="submission" date="2017-05" db="UniProtKB">
        <authorList>
            <consortium name="EnsemblMetazoa"/>
        </authorList>
    </citation>
    <scope>IDENTIFICATION</scope>
</reference>
<dbReference type="SUPFAM" id="SSF56672">
    <property type="entry name" value="DNA/RNA polymerases"/>
    <property type="match status" value="1"/>
</dbReference>
<dbReference type="EnsemblMetazoa" id="Aqu2.1.23136_001">
    <property type="protein sequence ID" value="Aqu2.1.23136_001"/>
    <property type="gene ID" value="Aqu2.1.23136"/>
</dbReference>
<sequence length="423" mass="47925">HSDVEKFTYLKALVSNTAKEAISGLTLTSANYKEAIKLLQERFGKREEIILRHMESLLNLESLSLVLYDKVETHTREVLALGVAGEAYNSLLQSVLMNKLPNELCLAISRRILDDAWNLDSIVKELSDMLKARECTALKHNDGNHESEACLKVATVTDWRQSIQESGRCFFLCVRKGHDTRLCRSNGKCKHCHGRHHSSISLKLIEKSISFNQCLQDCEHLQALSLADDMNDADAVEFDLLLGLHYYWEFLIGETILGRNGPTAVYSKLGWVLSSPVTANSTALITHVLTTASQEKSSLGDKLCKFQDLEALVVKEEESMVHDQFSDQVKVHQYAVTADMEKAFLMIAIEKSDRDALHFLLVRDMWQNPPGDLVFMFARVTFGVAPSPFLLNATIRYHIERYTDAHFYVNFYVCGRRSERSSN</sequence>
<evidence type="ECO:0008006" key="2">
    <source>
        <dbReference type="Google" id="ProtNLM"/>
    </source>
</evidence>
<dbReference type="InParanoid" id="A0A1X7U6Q9"/>
<accession>A0A1X7U6Q9</accession>
<protein>
    <recommendedName>
        <fullName evidence="2">Peptidase aspartic putative domain-containing protein</fullName>
    </recommendedName>
</protein>
<evidence type="ECO:0000313" key="1">
    <source>
        <dbReference type="EnsemblMetazoa" id="Aqu2.1.23136_001"/>
    </source>
</evidence>
<proteinExistence type="predicted"/>
<dbReference type="InterPro" id="IPR043502">
    <property type="entry name" value="DNA/RNA_pol_sf"/>
</dbReference>
<dbReference type="Pfam" id="PF03564">
    <property type="entry name" value="DUF1759"/>
    <property type="match status" value="1"/>
</dbReference>
<organism evidence="1">
    <name type="scientific">Amphimedon queenslandica</name>
    <name type="common">Sponge</name>
    <dbReference type="NCBI Taxonomy" id="400682"/>
    <lineage>
        <taxon>Eukaryota</taxon>
        <taxon>Metazoa</taxon>
        <taxon>Porifera</taxon>
        <taxon>Demospongiae</taxon>
        <taxon>Heteroscleromorpha</taxon>
        <taxon>Haplosclerida</taxon>
        <taxon>Niphatidae</taxon>
        <taxon>Amphimedon</taxon>
    </lineage>
</organism>
<dbReference type="OrthoDB" id="5989166at2759"/>
<dbReference type="InterPro" id="IPR005312">
    <property type="entry name" value="DUF1759"/>
</dbReference>